<dbReference type="Pfam" id="PF17645">
    <property type="entry name" value="Amdase"/>
    <property type="match status" value="1"/>
</dbReference>
<protein>
    <recommendedName>
        <fullName evidence="3">Arylmalonate decarboxylase</fullName>
    </recommendedName>
</protein>
<organism evidence="1 2">
    <name type="scientific">Vibrio azureus NBRC 104587</name>
    <dbReference type="NCBI Taxonomy" id="1219077"/>
    <lineage>
        <taxon>Bacteria</taxon>
        <taxon>Pseudomonadati</taxon>
        <taxon>Pseudomonadota</taxon>
        <taxon>Gammaproteobacteria</taxon>
        <taxon>Vibrionales</taxon>
        <taxon>Vibrionaceae</taxon>
        <taxon>Vibrio</taxon>
    </lineage>
</organism>
<dbReference type="InterPro" id="IPR026286">
    <property type="entry name" value="MaiA/AMDase"/>
</dbReference>
<dbReference type="Proteomes" id="UP000016567">
    <property type="component" value="Unassembled WGS sequence"/>
</dbReference>
<dbReference type="EMBL" id="BATL01000060">
    <property type="protein sequence ID" value="GAD77088.1"/>
    <property type="molecule type" value="Genomic_DNA"/>
</dbReference>
<dbReference type="InterPro" id="IPR053714">
    <property type="entry name" value="Iso_Racemase_Enz_sf"/>
</dbReference>
<dbReference type="AlphaFoldDB" id="U3CFL9"/>
<proteinExistence type="predicted"/>
<dbReference type="PANTHER" id="PTHR40267">
    <property type="entry name" value="BLR3294 PROTEIN"/>
    <property type="match status" value="1"/>
</dbReference>
<evidence type="ECO:0000313" key="1">
    <source>
        <dbReference type="EMBL" id="GAD77088.1"/>
    </source>
</evidence>
<name>U3CFL9_9VIBR</name>
<dbReference type="STRING" id="1219077.VAZ01S_060_00380"/>
<dbReference type="eggNOG" id="COG3473">
    <property type="taxonomic scope" value="Bacteria"/>
</dbReference>
<keyword evidence="2" id="KW-1185">Reference proteome</keyword>
<dbReference type="PANTHER" id="PTHR40267:SF1">
    <property type="entry name" value="BLR3294 PROTEIN"/>
    <property type="match status" value="1"/>
</dbReference>
<dbReference type="Gene3D" id="3.40.50.12500">
    <property type="match status" value="1"/>
</dbReference>
<sequence>MNKLASRKSNTIKPSFTKDGIYFNGKFIEKYGEIDRSTYHADPLHSNKKFGLIVPATNTTMEKEIWSILIDNHNVDSLRGIGFHTSNVLTPKPEINSEQDIERYKTSFLAGLQDAVNIAKLADPDHLILGMSLEHILYGIDQVSTPIDSTIATTNMDWSTCHQAIDLALKQYQAKNIGIITPFEAQGNASAKKMFQDLGYNVVADVGLACGNTQHIAHIPDSLKQSAILGLLDVKSNNLDAIVQCGTNMSFVNLAEQLESRIGVPLLSINAVVLWHALRSNGISDKLINASRIFRDH</sequence>
<evidence type="ECO:0000313" key="2">
    <source>
        <dbReference type="Proteomes" id="UP000016567"/>
    </source>
</evidence>
<gene>
    <name evidence="1" type="ORF">VAZ01S_060_00380</name>
</gene>
<dbReference type="RefSeq" id="WP_021710831.1">
    <property type="nucleotide sequence ID" value="NZ_BAOB01000125.1"/>
</dbReference>
<accession>U3CFL9</accession>
<comment type="caution">
    <text evidence="1">The sequence shown here is derived from an EMBL/GenBank/DDBJ whole genome shotgun (WGS) entry which is preliminary data.</text>
</comment>
<evidence type="ECO:0008006" key="3">
    <source>
        <dbReference type="Google" id="ProtNLM"/>
    </source>
</evidence>
<reference evidence="1 2" key="1">
    <citation type="submission" date="2013-09" db="EMBL/GenBank/DDBJ databases">
        <title>Whole genome shotgun sequence of Vibrio azureus NBRC 104587.</title>
        <authorList>
            <person name="Isaki S."/>
            <person name="Hosoyama A."/>
            <person name="Numata M."/>
            <person name="Hashimoto M."/>
            <person name="Hosoyama Y."/>
            <person name="Tsuchikane K."/>
            <person name="Noguchi M."/>
            <person name="Hirakata S."/>
            <person name="Ichikawa N."/>
            <person name="Ohji S."/>
            <person name="Yamazoe A."/>
            <person name="Fujita N."/>
        </authorList>
    </citation>
    <scope>NUCLEOTIDE SEQUENCE [LARGE SCALE GENOMIC DNA]</scope>
    <source>
        <strain evidence="1 2">NBRC 104587</strain>
    </source>
</reference>
<dbReference type="OrthoDB" id="483160at2"/>